<protein>
    <submittedName>
        <fullName evidence="1">Uncharacterized protein</fullName>
    </submittedName>
</protein>
<dbReference type="EMBL" id="REGN01004174">
    <property type="protein sequence ID" value="RNA18786.1"/>
    <property type="molecule type" value="Genomic_DNA"/>
</dbReference>
<evidence type="ECO:0000313" key="2">
    <source>
        <dbReference type="Proteomes" id="UP000276133"/>
    </source>
</evidence>
<organism evidence="1 2">
    <name type="scientific">Brachionus plicatilis</name>
    <name type="common">Marine rotifer</name>
    <name type="synonym">Brachionus muelleri</name>
    <dbReference type="NCBI Taxonomy" id="10195"/>
    <lineage>
        <taxon>Eukaryota</taxon>
        <taxon>Metazoa</taxon>
        <taxon>Spiralia</taxon>
        <taxon>Gnathifera</taxon>
        <taxon>Rotifera</taxon>
        <taxon>Eurotatoria</taxon>
        <taxon>Monogononta</taxon>
        <taxon>Pseudotrocha</taxon>
        <taxon>Ploima</taxon>
        <taxon>Brachionidae</taxon>
        <taxon>Brachionus</taxon>
    </lineage>
</organism>
<gene>
    <name evidence="1" type="ORF">BpHYR1_049666</name>
</gene>
<dbReference type="Proteomes" id="UP000276133">
    <property type="component" value="Unassembled WGS sequence"/>
</dbReference>
<proteinExistence type="predicted"/>
<comment type="caution">
    <text evidence="1">The sequence shown here is derived from an EMBL/GenBank/DDBJ whole genome shotgun (WGS) entry which is preliminary data.</text>
</comment>
<reference evidence="1 2" key="1">
    <citation type="journal article" date="2018" name="Sci. Rep.">
        <title>Genomic signatures of local adaptation to the degree of environmental predictability in rotifers.</title>
        <authorList>
            <person name="Franch-Gras L."/>
            <person name="Hahn C."/>
            <person name="Garcia-Roger E.M."/>
            <person name="Carmona M.J."/>
            <person name="Serra M."/>
            <person name="Gomez A."/>
        </authorList>
    </citation>
    <scope>NUCLEOTIDE SEQUENCE [LARGE SCALE GENOMIC DNA]</scope>
    <source>
        <strain evidence="1">HYR1</strain>
    </source>
</reference>
<name>A0A3M7R5G3_BRAPC</name>
<dbReference type="AlphaFoldDB" id="A0A3M7R5G3"/>
<sequence length="81" mass="9747">MMKLDFFKYSDLLLKNRLKNTILFESKTKNFDLKFTFDHELQFADLEQGLLKLFTNHSIKVIRLIAFYFSNFLKNNSFSLI</sequence>
<accession>A0A3M7R5G3</accession>
<keyword evidence="2" id="KW-1185">Reference proteome</keyword>
<evidence type="ECO:0000313" key="1">
    <source>
        <dbReference type="EMBL" id="RNA18786.1"/>
    </source>
</evidence>